<accession>A0A4P9CBG4</accession>
<dbReference type="InterPro" id="IPR016166">
    <property type="entry name" value="FAD-bd_PCMH"/>
</dbReference>
<keyword evidence="2" id="KW-0285">Flavoprotein</keyword>
<evidence type="ECO:0000256" key="2">
    <source>
        <dbReference type="ARBA" id="ARBA00022630"/>
    </source>
</evidence>
<protein>
    <submittedName>
        <fullName evidence="9">FAD-binding oxidoreductase</fullName>
    </submittedName>
</protein>
<dbReference type="Gene3D" id="3.30.465.10">
    <property type="match status" value="1"/>
</dbReference>
<dbReference type="AlphaFoldDB" id="A0A4P9CBG4"/>
<evidence type="ECO:0000256" key="6">
    <source>
        <dbReference type="PIRSR" id="PIRSR625650-3"/>
    </source>
</evidence>
<dbReference type="InterPro" id="IPR004113">
    <property type="entry name" value="FAD-bd_oxidored_4_C"/>
</dbReference>
<evidence type="ECO:0000256" key="1">
    <source>
        <dbReference type="ARBA" id="ARBA00008000"/>
    </source>
</evidence>
<dbReference type="Pfam" id="PF02913">
    <property type="entry name" value="FAD-oxidase_C"/>
    <property type="match status" value="1"/>
</dbReference>
<keyword evidence="10" id="KW-1185">Reference proteome</keyword>
<dbReference type="InterPro" id="IPR006094">
    <property type="entry name" value="Oxid_FAD_bind_N"/>
</dbReference>
<dbReference type="GO" id="GO:0016491">
    <property type="term" value="F:oxidoreductase activity"/>
    <property type="evidence" value="ECO:0007669"/>
    <property type="project" value="UniProtKB-KW"/>
</dbReference>
<dbReference type="InterPro" id="IPR016169">
    <property type="entry name" value="FAD-bd_PCMH_sub2"/>
</dbReference>
<dbReference type="KEGG" id="emt:CPZ25_017245"/>
<feature type="site" description="Important for enzyme activity" evidence="7">
    <location>
        <position position="261"/>
    </location>
</feature>
<evidence type="ECO:0000313" key="10">
    <source>
        <dbReference type="Proteomes" id="UP000218387"/>
    </source>
</evidence>
<dbReference type="EMBL" id="CP029487">
    <property type="protein sequence ID" value="QCT73000.1"/>
    <property type="molecule type" value="Genomic_DNA"/>
</dbReference>
<dbReference type="PANTHER" id="PTHR46568">
    <property type="entry name" value="ALKYLDIHYDROXYACETONEPHOSPHATE SYNTHASE, PEROXISOMAL"/>
    <property type="match status" value="1"/>
</dbReference>
<dbReference type="GO" id="GO:0008610">
    <property type="term" value="P:lipid biosynthetic process"/>
    <property type="evidence" value="ECO:0007669"/>
    <property type="project" value="InterPro"/>
</dbReference>
<dbReference type="Pfam" id="PF01565">
    <property type="entry name" value="FAD_binding_4"/>
    <property type="match status" value="1"/>
</dbReference>
<comment type="cofactor">
    <cofactor evidence="6">
        <name>FAD</name>
        <dbReference type="ChEBI" id="CHEBI:57692"/>
    </cofactor>
</comment>
<feature type="binding site" evidence="6">
    <location>
        <begin position="209"/>
        <end position="215"/>
    </location>
    <ligand>
        <name>FAD</name>
        <dbReference type="ChEBI" id="CHEBI:57692"/>
    </ligand>
</feature>
<dbReference type="InterPro" id="IPR036318">
    <property type="entry name" value="FAD-bd_PCMH-like_sf"/>
</dbReference>
<organism evidence="9 10">
    <name type="scientific">Eubacterium maltosivorans</name>
    <dbReference type="NCBI Taxonomy" id="2041044"/>
    <lineage>
        <taxon>Bacteria</taxon>
        <taxon>Bacillati</taxon>
        <taxon>Bacillota</taxon>
        <taxon>Clostridia</taxon>
        <taxon>Eubacteriales</taxon>
        <taxon>Eubacteriaceae</taxon>
        <taxon>Eubacterium</taxon>
    </lineage>
</organism>
<dbReference type="GO" id="GO:0008609">
    <property type="term" value="F:alkylglycerone-phosphate synthase activity"/>
    <property type="evidence" value="ECO:0007669"/>
    <property type="project" value="InterPro"/>
</dbReference>
<name>A0A4P9CBG4_EUBML</name>
<proteinExistence type="inferred from homology"/>
<dbReference type="InterPro" id="IPR025650">
    <property type="entry name" value="Alkyl-DHAP_Synthase"/>
</dbReference>
<dbReference type="RefSeq" id="WP_096920085.1">
    <property type="nucleotide sequence ID" value="NZ_CP029487.1"/>
</dbReference>
<dbReference type="PROSITE" id="PS51387">
    <property type="entry name" value="FAD_PCMH"/>
    <property type="match status" value="1"/>
</dbReference>
<evidence type="ECO:0000313" key="9">
    <source>
        <dbReference type="EMBL" id="QCT73000.1"/>
    </source>
</evidence>
<feature type="domain" description="FAD-binding PCMH-type" evidence="8">
    <location>
        <begin position="47"/>
        <end position="225"/>
    </location>
</feature>
<dbReference type="Proteomes" id="UP000218387">
    <property type="component" value="Chromosome"/>
</dbReference>
<reference evidence="9 10" key="1">
    <citation type="submission" date="2018-05" db="EMBL/GenBank/DDBJ databases">
        <title>Genome comparison of Eubacterium sp.</title>
        <authorList>
            <person name="Feng Y."/>
            <person name="Sanchez-Andrea I."/>
            <person name="Stams A.J.M."/>
            <person name="De Vos W.M."/>
        </authorList>
    </citation>
    <scope>NUCLEOTIDE SEQUENCE [LARGE SCALE GENOMIC DNA]</scope>
    <source>
        <strain evidence="9 10">YI</strain>
    </source>
</reference>
<evidence type="ECO:0000256" key="3">
    <source>
        <dbReference type="ARBA" id="ARBA00022827"/>
    </source>
</evidence>
<dbReference type="Gene3D" id="3.40.462.40">
    <property type="entry name" value="FAD-linked oxidase, cap domain/gating helix"/>
    <property type="match status" value="1"/>
</dbReference>
<evidence type="ECO:0000256" key="7">
    <source>
        <dbReference type="PIRSR" id="PIRSR625650-4"/>
    </source>
</evidence>
<gene>
    <name evidence="9" type="ORF">CPZ25_017245</name>
</gene>
<sequence>MNKEALVQELGKIVGEDRVSDSEQAVLDAAKDYIGYRRYERDDKKYWVPRAACVVRPQSTEQTAEVLKYLNDKKIDVVPRTGGSSVTRGIEPQQDGVILDGSDMNEIIEVNEKDMYVTAKCGTPLEYLEGYLNKMGYTTGHFPQSLPLAQVGGLLATRSIGQFSTLYGGIEDLVVGLEAVLADGSVVRIKNVPRRSVGPDLRHLFIGSEGLLGFITEASVKIFKYMPENRWMKAYGVKGMKNGLALIRDIMVAGYKPAVVRLHDPLEVADQMGGVAPEGHCMLLLLAEGPAGVTKATGEGIEALAAKYSPVDMGTKPVENWLVHRNDVCDDMDKPKYYDMGVVADTCEISGNWSEIGNIYDAVLERLPREMENVVFLGGHSSHSYMQGTNIYFQFAFTAEGGAESVEKDYMNLIRIILEETLKRGGSIAHHHGSGKYRTQFMPQEHGSSYQLMYRLKEAMDPNHILNKGVLLVEEN</sequence>
<dbReference type="InterPro" id="IPR016164">
    <property type="entry name" value="FAD-linked_Oxase-like_C"/>
</dbReference>
<evidence type="ECO:0000256" key="4">
    <source>
        <dbReference type="ARBA" id="ARBA00023002"/>
    </source>
</evidence>
<dbReference type="PANTHER" id="PTHR46568:SF1">
    <property type="entry name" value="ALKYLDIHYDROXYACETONEPHOSPHATE SYNTHASE, PEROXISOMAL"/>
    <property type="match status" value="1"/>
</dbReference>
<dbReference type="GO" id="GO:0071949">
    <property type="term" value="F:FAD binding"/>
    <property type="evidence" value="ECO:0007669"/>
    <property type="project" value="InterPro"/>
</dbReference>
<keyword evidence="3 6" id="KW-0274">FAD</keyword>
<dbReference type="SUPFAM" id="SSF55103">
    <property type="entry name" value="FAD-linked oxidases, C-terminal domain"/>
    <property type="match status" value="1"/>
</dbReference>
<comment type="similarity">
    <text evidence="1">Belongs to the FAD-binding oxidoreductase/transferase type 4 family.</text>
</comment>
<evidence type="ECO:0000256" key="5">
    <source>
        <dbReference type="PIRSR" id="PIRSR625650-1"/>
    </source>
</evidence>
<feature type="binding site" evidence="6">
    <location>
        <begin position="79"/>
        <end position="85"/>
    </location>
    <ligand>
        <name>FAD</name>
        <dbReference type="ChEBI" id="CHEBI:57692"/>
    </ligand>
</feature>
<feature type="active site" description="Proton donor/acceptor" evidence="5">
    <location>
        <position position="392"/>
    </location>
</feature>
<dbReference type="SUPFAM" id="SSF56176">
    <property type="entry name" value="FAD-binding/transporter-associated domain-like"/>
    <property type="match status" value="1"/>
</dbReference>
<evidence type="ECO:0000259" key="8">
    <source>
        <dbReference type="PROSITE" id="PS51387"/>
    </source>
</evidence>
<keyword evidence="4" id="KW-0560">Oxidoreductase</keyword>